<dbReference type="AlphaFoldDB" id="B2W993"/>
<evidence type="ECO:0000313" key="2">
    <source>
        <dbReference type="Proteomes" id="UP000001471"/>
    </source>
</evidence>
<accession>B2W993</accession>
<dbReference type="HOGENOM" id="CLU_2172332_0_0_1"/>
<name>B2W993_PYRTR</name>
<protein>
    <submittedName>
        <fullName evidence="1">Uncharacterized protein</fullName>
    </submittedName>
</protein>
<evidence type="ECO:0000313" key="1">
    <source>
        <dbReference type="EMBL" id="EDU49471.1"/>
    </source>
</evidence>
<gene>
    <name evidence="1" type="ORF">PTRG_06551</name>
</gene>
<reference evidence="2" key="1">
    <citation type="journal article" date="2013" name="G3 (Bethesda)">
        <title>Comparative genomics of a plant-pathogenic fungus, Pyrenophora tritici-repentis, reveals transduplication and the impact of repeat elements on pathogenicity and population divergence.</title>
        <authorList>
            <person name="Manning V.A."/>
            <person name="Pandelova I."/>
            <person name="Dhillon B."/>
            <person name="Wilhelm L.J."/>
            <person name="Goodwin S.B."/>
            <person name="Berlin A.M."/>
            <person name="Figueroa M."/>
            <person name="Freitag M."/>
            <person name="Hane J.K."/>
            <person name="Henrissat B."/>
            <person name="Holman W.H."/>
            <person name="Kodira C.D."/>
            <person name="Martin J."/>
            <person name="Oliver R.P."/>
            <person name="Robbertse B."/>
            <person name="Schackwitz W."/>
            <person name="Schwartz D.C."/>
            <person name="Spatafora J.W."/>
            <person name="Turgeon B.G."/>
            <person name="Yandava C."/>
            <person name="Young S."/>
            <person name="Zhou S."/>
            <person name="Zeng Q."/>
            <person name="Grigoriev I.V."/>
            <person name="Ma L.-J."/>
            <person name="Ciuffetti L.M."/>
        </authorList>
    </citation>
    <scope>NUCLEOTIDE SEQUENCE [LARGE SCALE GENOMIC DNA]</scope>
    <source>
        <strain evidence="2">Pt-1C-BFP</strain>
    </source>
</reference>
<dbReference type="InParanoid" id="B2W993"/>
<organism evidence="1 2">
    <name type="scientific">Pyrenophora tritici-repentis (strain Pt-1C-BFP)</name>
    <name type="common">Wheat tan spot fungus</name>
    <name type="synonym">Drechslera tritici-repentis</name>
    <dbReference type="NCBI Taxonomy" id="426418"/>
    <lineage>
        <taxon>Eukaryota</taxon>
        <taxon>Fungi</taxon>
        <taxon>Dikarya</taxon>
        <taxon>Ascomycota</taxon>
        <taxon>Pezizomycotina</taxon>
        <taxon>Dothideomycetes</taxon>
        <taxon>Pleosporomycetidae</taxon>
        <taxon>Pleosporales</taxon>
        <taxon>Pleosporineae</taxon>
        <taxon>Pleosporaceae</taxon>
        <taxon>Pyrenophora</taxon>
    </lineage>
</organism>
<dbReference type="EMBL" id="DS231620">
    <property type="protein sequence ID" value="EDU49471.1"/>
    <property type="molecule type" value="Genomic_DNA"/>
</dbReference>
<dbReference type="Proteomes" id="UP000001471">
    <property type="component" value="Unassembled WGS sequence"/>
</dbReference>
<proteinExistence type="predicted"/>
<sequence length="110" mass="12547">MPPPKKQATLKQQPAPFVKWLAGGEVPLRLKEIPETATRGEGQQDINPQLYLPEDHMRIPMHHLSTTPDPTTPAHSKCYLRVPLLQPQEAMHIQAMQKNITLQKGREEDR</sequence>